<dbReference type="Pfam" id="PF13432">
    <property type="entry name" value="TPR_16"/>
    <property type="match status" value="2"/>
</dbReference>
<dbReference type="PROSITE" id="PS50005">
    <property type="entry name" value="TPR"/>
    <property type="match status" value="4"/>
</dbReference>
<accession>K9ZPF0</accession>
<dbReference type="Proteomes" id="UP000010474">
    <property type="component" value="Chromosome"/>
</dbReference>
<feature type="repeat" description="TPR" evidence="3">
    <location>
        <begin position="7"/>
        <end position="40"/>
    </location>
</feature>
<dbReference type="InterPro" id="IPR011990">
    <property type="entry name" value="TPR-like_helical_dom_sf"/>
</dbReference>
<dbReference type="AlphaFoldDB" id="K9ZPF0"/>
<dbReference type="SUPFAM" id="SSF48439">
    <property type="entry name" value="Protein prenylyltransferase"/>
    <property type="match status" value="1"/>
</dbReference>
<evidence type="ECO:0000313" key="4">
    <source>
        <dbReference type="EMBL" id="AFZ60669.1"/>
    </source>
</evidence>
<dbReference type="GO" id="GO:0009279">
    <property type="term" value="C:cell outer membrane"/>
    <property type="evidence" value="ECO:0007669"/>
    <property type="project" value="TreeGrafter"/>
</dbReference>
<dbReference type="PATRIC" id="fig|272123.3.peg.5801"/>
<dbReference type="EMBL" id="CP003659">
    <property type="protein sequence ID" value="AFZ60669.1"/>
    <property type="molecule type" value="Genomic_DNA"/>
</dbReference>
<dbReference type="PANTHER" id="PTHR44858:SF1">
    <property type="entry name" value="UDP-N-ACETYLGLUCOSAMINE--PEPTIDE N-ACETYLGLUCOSAMINYLTRANSFERASE SPINDLY-RELATED"/>
    <property type="match status" value="1"/>
</dbReference>
<reference evidence="5" key="1">
    <citation type="journal article" date="2013" name="Proc. Natl. Acad. Sci. U.S.A.">
        <title>Improving the coverage of the cyanobacterial phylum using diversity-driven genome sequencing.</title>
        <authorList>
            <person name="Shih P.M."/>
            <person name="Wu D."/>
            <person name="Latifi A."/>
            <person name="Axen S.D."/>
            <person name="Fewer D.P."/>
            <person name="Talla E."/>
            <person name="Calteau A."/>
            <person name="Cai F."/>
            <person name="Tandeau de Marsac N."/>
            <person name="Rippka R."/>
            <person name="Herdman M."/>
            <person name="Sivonen K."/>
            <person name="Coursin T."/>
            <person name="Laurent T."/>
            <person name="Goodwin L."/>
            <person name="Nolan M."/>
            <person name="Davenport K.W."/>
            <person name="Han C.S."/>
            <person name="Rubin E.M."/>
            <person name="Eisen J.A."/>
            <person name="Woyke T."/>
            <person name="Gugger M."/>
            <person name="Kerfeld C.A."/>
        </authorList>
    </citation>
    <scope>NUCLEOTIDE SEQUENCE [LARGE SCALE GENOMIC DNA]</scope>
    <source>
        <strain evidence="5">ATCC 27899 / PCC 7122</strain>
    </source>
</reference>
<evidence type="ECO:0000256" key="3">
    <source>
        <dbReference type="PROSITE-ProRule" id="PRU00339"/>
    </source>
</evidence>
<dbReference type="SMART" id="SM00028">
    <property type="entry name" value="TPR"/>
    <property type="match status" value="7"/>
</dbReference>
<evidence type="ECO:0000313" key="5">
    <source>
        <dbReference type="Proteomes" id="UP000010474"/>
    </source>
</evidence>
<proteinExistence type="predicted"/>
<keyword evidence="5" id="KW-1185">Reference proteome</keyword>
<dbReference type="InterPro" id="IPR050498">
    <property type="entry name" value="Ycf3"/>
</dbReference>
<organism evidence="4 5">
    <name type="scientific">Anabaena cylindrica (strain ATCC 27899 / PCC 7122)</name>
    <dbReference type="NCBI Taxonomy" id="272123"/>
    <lineage>
        <taxon>Bacteria</taxon>
        <taxon>Bacillati</taxon>
        <taxon>Cyanobacteriota</taxon>
        <taxon>Cyanophyceae</taxon>
        <taxon>Nostocales</taxon>
        <taxon>Nostocaceae</taxon>
        <taxon>Anabaena</taxon>
    </lineage>
</organism>
<dbReference type="RefSeq" id="WP_015217281.1">
    <property type="nucleotide sequence ID" value="NC_019771.1"/>
</dbReference>
<dbReference type="STRING" id="272123.Anacy_5347"/>
<sequence>MLNSIYAYGYSSLAYILYNSGDYQGAIENYSQAILLNSEDLTSYISRGVARSLTKDYQNAIEDFNQAIRLSPQYAQAYAERGIARAAIGENQTAIEDCHRAIQLNPQYVRAYFGRGAAHFYSGNYQGALEDFSLITRMERSAISYYNLGILQYSQGINSQVIKHLTKALDIDPNLMSAYYVRGNACYDLGDEQGAFADFAEAKHIESVGADKIYFEDEFALYARGLAYHRLGNRENAIADLQESAQIALKHQNTIFHQKVINFMSEIQS</sequence>
<dbReference type="HOGENOM" id="CLU_003728_11_2_3"/>
<keyword evidence="1" id="KW-0677">Repeat</keyword>
<dbReference type="KEGG" id="acy:Anacy_5347"/>
<keyword evidence="2 3" id="KW-0802">TPR repeat</keyword>
<dbReference type="OrthoDB" id="490929at2"/>
<feature type="repeat" description="TPR" evidence="3">
    <location>
        <begin position="41"/>
        <end position="74"/>
    </location>
</feature>
<name>K9ZPF0_ANACC</name>
<evidence type="ECO:0000256" key="1">
    <source>
        <dbReference type="ARBA" id="ARBA00022737"/>
    </source>
</evidence>
<feature type="repeat" description="TPR" evidence="3">
    <location>
        <begin position="75"/>
        <end position="108"/>
    </location>
</feature>
<dbReference type="Gene3D" id="1.25.40.10">
    <property type="entry name" value="Tetratricopeptide repeat domain"/>
    <property type="match status" value="3"/>
</dbReference>
<dbReference type="InterPro" id="IPR019734">
    <property type="entry name" value="TPR_rpt"/>
</dbReference>
<dbReference type="GO" id="GO:0046813">
    <property type="term" value="P:receptor-mediated virion attachment to host cell"/>
    <property type="evidence" value="ECO:0007669"/>
    <property type="project" value="TreeGrafter"/>
</dbReference>
<dbReference type="PANTHER" id="PTHR44858">
    <property type="entry name" value="TETRATRICOPEPTIDE REPEAT PROTEIN 6"/>
    <property type="match status" value="1"/>
</dbReference>
<protein>
    <submittedName>
        <fullName evidence="4">Tetratricopeptide TPR_1 repeat-containing protein</fullName>
    </submittedName>
</protein>
<evidence type="ECO:0000256" key="2">
    <source>
        <dbReference type="ARBA" id="ARBA00022803"/>
    </source>
</evidence>
<dbReference type="eggNOG" id="COG0457">
    <property type="taxonomic scope" value="Bacteria"/>
</dbReference>
<gene>
    <name evidence="4" type="ordered locus">Anacy_5347</name>
</gene>
<feature type="repeat" description="TPR" evidence="3">
    <location>
        <begin position="142"/>
        <end position="175"/>
    </location>
</feature>
<dbReference type="Pfam" id="PF13181">
    <property type="entry name" value="TPR_8"/>
    <property type="match status" value="1"/>
</dbReference>